<evidence type="ECO:0000256" key="1">
    <source>
        <dbReference type="ARBA" id="ARBA00022821"/>
    </source>
</evidence>
<dbReference type="Pfam" id="PF14223">
    <property type="entry name" value="Retrotran_gag_2"/>
    <property type="match status" value="1"/>
</dbReference>
<dbReference type="SMART" id="SM00205">
    <property type="entry name" value="THN"/>
    <property type="match status" value="1"/>
</dbReference>
<dbReference type="AlphaFoldDB" id="N1QSG1"/>
<name>N1QSG1_AEGTA</name>
<dbReference type="PRINTS" id="PR00347">
    <property type="entry name" value="THAUMATIN"/>
</dbReference>
<sequence>MATHRAHQSKEKEAKPAKMEAEDWEELQLKAAGTIRLCLPDQIIYHVMDENSPKKIWEKLESQFMSKTATTKPAVALVLPQGGGGTELHPGASWSLDTPVIGSQYIWGRTGCSFDRAGKGRCQTGDCGGSSLTCGGNPAVPVTMAEVSVLQGNYTYGVTSTLKGFNLPMDLKCSSGDALPCRKAGCDVVQPYAKSCSAAGSRLQIVFCP</sequence>
<dbReference type="InterPro" id="IPR037176">
    <property type="entry name" value="Osmotin/thaumatin-like_sf"/>
</dbReference>
<dbReference type="ExpressionAtlas" id="N1QSG1">
    <property type="expression patterns" value="baseline"/>
</dbReference>
<organism evidence="3">
    <name type="scientific">Aegilops tauschii</name>
    <name type="common">Tausch's goatgrass</name>
    <name type="synonym">Aegilops squarrosa</name>
    <dbReference type="NCBI Taxonomy" id="37682"/>
    <lineage>
        <taxon>Eukaryota</taxon>
        <taxon>Viridiplantae</taxon>
        <taxon>Streptophyta</taxon>
        <taxon>Embryophyta</taxon>
        <taxon>Tracheophyta</taxon>
        <taxon>Spermatophyta</taxon>
        <taxon>Magnoliopsida</taxon>
        <taxon>Liliopsida</taxon>
        <taxon>Poales</taxon>
        <taxon>Poaceae</taxon>
        <taxon>BOP clade</taxon>
        <taxon>Pooideae</taxon>
        <taxon>Triticodae</taxon>
        <taxon>Triticeae</taxon>
        <taxon>Triticinae</taxon>
        <taxon>Aegilops</taxon>
    </lineage>
</organism>
<keyword evidence="1" id="KW-0611">Plant defense</keyword>
<dbReference type="PANTHER" id="PTHR31048">
    <property type="entry name" value="OS03G0233200 PROTEIN"/>
    <property type="match status" value="1"/>
</dbReference>
<evidence type="ECO:0000313" key="3">
    <source>
        <dbReference type="EnsemblPlants" id="EMT00957"/>
    </source>
</evidence>
<dbReference type="Gene3D" id="2.60.110.10">
    <property type="entry name" value="Thaumatin"/>
    <property type="match status" value="1"/>
</dbReference>
<dbReference type="PROSITE" id="PS51367">
    <property type="entry name" value="THAUMATIN_2"/>
    <property type="match status" value="1"/>
</dbReference>
<reference evidence="3" key="1">
    <citation type="submission" date="2015-06" db="UniProtKB">
        <authorList>
            <consortium name="EnsemblPlants"/>
        </authorList>
    </citation>
    <scope>IDENTIFICATION</scope>
</reference>
<dbReference type="EnsemblPlants" id="EMT00957">
    <property type="protein sequence ID" value="EMT00957"/>
    <property type="gene ID" value="F775_43903"/>
</dbReference>
<feature type="region of interest" description="Disordered" evidence="2">
    <location>
        <begin position="1"/>
        <end position="20"/>
    </location>
</feature>
<proteinExistence type="predicted"/>
<protein>
    <recommendedName>
        <fullName evidence="4">Thaumatin-like protein</fullName>
    </recommendedName>
</protein>
<accession>N1QSG1</accession>
<dbReference type="Pfam" id="PF00314">
    <property type="entry name" value="Thaumatin"/>
    <property type="match status" value="1"/>
</dbReference>
<evidence type="ECO:0008006" key="4">
    <source>
        <dbReference type="Google" id="ProtNLM"/>
    </source>
</evidence>
<dbReference type="InterPro" id="IPR001938">
    <property type="entry name" value="Thaumatin"/>
</dbReference>
<dbReference type="SUPFAM" id="SSF49870">
    <property type="entry name" value="Osmotin, thaumatin-like protein"/>
    <property type="match status" value="1"/>
</dbReference>
<dbReference type="GO" id="GO:0006952">
    <property type="term" value="P:defense response"/>
    <property type="evidence" value="ECO:0007669"/>
    <property type="project" value="UniProtKB-KW"/>
</dbReference>
<feature type="compositionally biased region" description="Basic and acidic residues" evidence="2">
    <location>
        <begin position="8"/>
        <end position="20"/>
    </location>
</feature>
<evidence type="ECO:0000256" key="2">
    <source>
        <dbReference type="SAM" id="MobiDB-lite"/>
    </source>
</evidence>